<dbReference type="EMBL" id="BLZR01000001">
    <property type="protein sequence ID" value="GFP75486.1"/>
    <property type="molecule type" value="Genomic_DNA"/>
</dbReference>
<dbReference type="CDD" id="cd00143">
    <property type="entry name" value="PP2Cc"/>
    <property type="match status" value="1"/>
</dbReference>
<organism evidence="4 5">
    <name type="scientific">Clostridium fungisolvens</name>
    <dbReference type="NCBI Taxonomy" id="1604897"/>
    <lineage>
        <taxon>Bacteria</taxon>
        <taxon>Bacillati</taxon>
        <taxon>Bacillota</taxon>
        <taxon>Clostridia</taxon>
        <taxon>Eubacteriales</taxon>
        <taxon>Clostridiaceae</taxon>
        <taxon>Clostridium</taxon>
    </lineage>
</organism>
<name>A0A6V8SFJ2_9CLOT</name>
<keyword evidence="1" id="KW-0472">Membrane</keyword>
<feature type="chain" id="PRO_5028060819" description="PPM-type phosphatase domain-containing protein" evidence="2">
    <location>
        <begin position="26"/>
        <end position="607"/>
    </location>
</feature>
<dbReference type="SMART" id="SM00332">
    <property type="entry name" value="PP2Cc"/>
    <property type="match status" value="1"/>
</dbReference>
<proteinExistence type="predicted"/>
<dbReference type="InterPro" id="IPR036457">
    <property type="entry name" value="PPM-type-like_dom_sf"/>
</dbReference>
<dbReference type="PROSITE" id="PS51746">
    <property type="entry name" value="PPM_2"/>
    <property type="match status" value="1"/>
</dbReference>
<dbReference type="InterPro" id="IPR001932">
    <property type="entry name" value="PPM-type_phosphatase-like_dom"/>
</dbReference>
<evidence type="ECO:0000256" key="2">
    <source>
        <dbReference type="SAM" id="SignalP"/>
    </source>
</evidence>
<sequence>MGIRKVLIALCLILIATLFTTVALAEEENFPQIISITTGDKGENCSLVWLGKTDENTLSNINPELLVNKGNGEQVAVKPEAANPCGVDYVVFFERLKNYDMLDAIVTDNKKTATSPSHNDIKTLMDGLRSSDTISFVTYNEEFNRNFNSKVKFKPTDIGVLLKQYSKEPVAQGKNYLDILNEQDIFKNKNDGSRAILVVRFTDSSKSTLTLSNENSLKNALVFEGGVTNQGFDSTGILEQGRGYYLLNFKYDLSSAKSVILKFNGKSSKEFMPQPSEKKITETKPQKEVEVKPQTFLQKTMNFIRNIAFILIFAGCLLLIACIFLLHLLKKGRGKSNMIGKNGKIRTLKLDSMSSGANISIGNAQNIGRREEQQDSFAISDISNKQLYSEKGIFAVIADGMGGLANGRVSSNIVVESLLRYFSEQHFISSAQIELRNMIISANEKLLDYLHSTGNGRSGSTAIAVIIKEYELYWISVGDSRIYLYRGNRLYTLTRDHAYVTELLQKAIKGKIDFEEVLTHPDRRALTSYMGVEQLTDIDQNIKAFHLQPGDKVLLCSDGIYGSLDETEMAKVLMSDPQTSAFELEQRVLEKAYKGQDNLTTVVIGIE</sequence>
<accession>A0A6V8SFJ2</accession>
<evidence type="ECO:0000256" key="1">
    <source>
        <dbReference type="SAM" id="Phobius"/>
    </source>
</evidence>
<dbReference type="Proteomes" id="UP000580568">
    <property type="component" value="Unassembled WGS sequence"/>
</dbReference>
<comment type="caution">
    <text evidence="4">The sequence shown here is derived from an EMBL/GenBank/DDBJ whole genome shotgun (WGS) entry which is preliminary data.</text>
</comment>
<dbReference type="SMART" id="SM00331">
    <property type="entry name" value="PP2C_SIG"/>
    <property type="match status" value="1"/>
</dbReference>
<keyword evidence="5" id="KW-1185">Reference proteome</keyword>
<dbReference type="RefSeq" id="WP_183276987.1">
    <property type="nucleotide sequence ID" value="NZ_BLZR01000001.1"/>
</dbReference>
<dbReference type="AlphaFoldDB" id="A0A6V8SFJ2"/>
<protein>
    <recommendedName>
        <fullName evidence="3">PPM-type phosphatase domain-containing protein</fullName>
    </recommendedName>
</protein>
<dbReference type="Pfam" id="PF13672">
    <property type="entry name" value="PP2C_2"/>
    <property type="match status" value="1"/>
</dbReference>
<gene>
    <name evidence="4" type="ORF">bsdtw1_01566</name>
</gene>
<dbReference type="Gene3D" id="3.60.40.10">
    <property type="entry name" value="PPM-type phosphatase domain"/>
    <property type="match status" value="1"/>
</dbReference>
<keyword evidence="1" id="KW-1133">Transmembrane helix</keyword>
<keyword evidence="1" id="KW-0812">Transmembrane</keyword>
<dbReference type="InterPro" id="IPR015655">
    <property type="entry name" value="PP2C"/>
</dbReference>
<feature type="domain" description="PPM-type phosphatase" evidence="3">
    <location>
        <begin position="360"/>
        <end position="606"/>
    </location>
</feature>
<keyword evidence="2" id="KW-0732">Signal</keyword>
<evidence type="ECO:0000259" key="3">
    <source>
        <dbReference type="PROSITE" id="PS51746"/>
    </source>
</evidence>
<dbReference type="SUPFAM" id="SSF81606">
    <property type="entry name" value="PP2C-like"/>
    <property type="match status" value="1"/>
</dbReference>
<feature type="transmembrane region" description="Helical" evidence="1">
    <location>
        <begin position="307"/>
        <end position="329"/>
    </location>
</feature>
<reference evidence="4 5" key="1">
    <citation type="submission" date="2020-07" db="EMBL/GenBank/DDBJ databases">
        <title>A new beta-1,3-glucan-decomposing anaerobic bacterium isolated from anoxic soil subjected to biological soil disinfestation.</title>
        <authorList>
            <person name="Ueki A."/>
            <person name="Tonouchi A."/>
        </authorList>
    </citation>
    <scope>NUCLEOTIDE SEQUENCE [LARGE SCALE GENOMIC DNA]</scope>
    <source>
        <strain evidence="4 5">TW1</strain>
    </source>
</reference>
<dbReference type="GO" id="GO:0004722">
    <property type="term" value="F:protein serine/threonine phosphatase activity"/>
    <property type="evidence" value="ECO:0007669"/>
    <property type="project" value="InterPro"/>
</dbReference>
<evidence type="ECO:0000313" key="4">
    <source>
        <dbReference type="EMBL" id="GFP75486.1"/>
    </source>
</evidence>
<evidence type="ECO:0000313" key="5">
    <source>
        <dbReference type="Proteomes" id="UP000580568"/>
    </source>
</evidence>
<feature type="signal peptide" evidence="2">
    <location>
        <begin position="1"/>
        <end position="25"/>
    </location>
</feature>
<dbReference type="PANTHER" id="PTHR47992">
    <property type="entry name" value="PROTEIN PHOSPHATASE"/>
    <property type="match status" value="1"/>
</dbReference>